<dbReference type="Proteomes" id="UP000324133">
    <property type="component" value="Unassembled WGS sequence"/>
</dbReference>
<dbReference type="Gene3D" id="1.25.40.10">
    <property type="entry name" value="Tetratricopeptide repeat domain"/>
    <property type="match status" value="3"/>
</dbReference>
<evidence type="ECO:0000313" key="3">
    <source>
        <dbReference type="Proteomes" id="UP000324133"/>
    </source>
</evidence>
<dbReference type="OrthoDB" id="9763354at2"/>
<keyword evidence="1" id="KW-0732">Signal</keyword>
<dbReference type="EMBL" id="VKKY01000001">
    <property type="protein sequence ID" value="KAA3440376.1"/>
    <property type="molecule type" value="Genomic_DNA"/>
</dbReference>
<organism evidence="2 3">
    <name type="scientific">Rufibacter hautae</name>
    <dbReference type="NCBI Taxonomy" id="2595005"/>
    <lineage>
        <taxon>Bacteria</taxon>
        <taxon>Pseudomonadati</taxon>
        <taxon>Bacteroidota</taxon>
        <taxon>Cytophagia</taxon>
        <taxon>Cytophagales</taxon>
        <taxon>Hymenobacteraceae</taxon>
        <taxon>Rufibacter</taxon>
    </lineage>
</organism>
<dbReference type="InterPro" id="IPR011990">
    <property type="entry name" value="TPR-like_helical_dom_sf"/>
</dbReference>
<accession>A0A5B6TK66</accession>
<dbReference type="InterPro" id="IPR019734">
    <property type="entry name" value="TPR_rpt"/>
</dbReference>
<name>A0A5B6TK66_9BACT</name>
<protein>
    <submittedName>
        <fullName evidence="2">Tetratricopeptide repeat protein</fullName>
    </submittedName>
</protein>
<keyword evidence="3" id="KW-1185">Reference proteome</keyword>
<dbReference type="SUPFAM" id="SSF48452">
    <property type="entry name" value="TPR-like"/>
    <property type="match status" value="2"/>
</dbReference>
<comment type="caution">
    <text evidence="2">The sequence shown here is derived from an EMBL/GenBank/DDBJ whole genome shotgun (WGS) entry which is preliminary data.</text>
</comment>
<dbReference type="RefSeq" id="WP_149090011.1">
    <property type="nucleotide sequence ID" value="NZ_VKKY01000001.1"/>
</dbReference>
<dbReference type="AlphaFoldDB" id="A0A5B6TK66"/>
<feature type="signal peptide" evidence="1">
    <location>
        <begin position="1"/>
        <end position="25"/>
    </location>
</feature>
<dbReference type="Pfam" id="PF13174">
    <property type="entry name" value="TPR_6"/>
    <property type="match status" value="1"/>
</dbReference>
<evidence type="ECO:0000313" key="2">
    <source>
        <dbReference type="EMBL" id="KAA3440376.1"/>
    </source>
</evidence>
<reference evidence="2 3" key="1">
    <citation type="submission" date="2019-07" db="EMBL/GenBank/DDBJ databases">
        <title>Rufibacter sp. nov., isolated from lake sediment.</title>
        <authorList>
            <person name="Qu J.-H."/>
        </authorList>
    </citation>
    <scope>NUCLEOTIDE SEQUENCE [LARGE SCALE GENOMIC DNA]</scope>
    <source>
        <strain evidence="2 3">NBS58-1</strain>
    </source>
</reference>
<sequence length="607" mass="68800">MKRKLLLIWLLALGFLGMAVPQASAQSVPEQMALAKEYLRQSEYAKAEALFVQLVEQDVQFGLVYPDYLTTLLALRNYKEAEKLVKRAQKKYPGVSAYAIDEGRVLQASGNTAAAEKKWAQVVQTATPENVYGIATAFQQADMLPYAEQVYLRARQLSGSEKTFAAQLLQLYSYQRKTDLLIEEVLRQVRSSNVPLTFAQNMLQNALRDEESLSMLEQRLMTAVQAEPDATPVQELLIWTLLQRKDFGPALLQTRALDRRTQGGGARVLSMADISLRNKDYATAIEGYTYVMQQYRTGELYPIARQRIIQAREEQVKNTFPLDKEKIKLLAQEYESLLQELGRNDRTAEVIKELGELQAFYLGAQEAAVKNLQEVIAMPRAQPNVVAQAKLALADVYLLRGEPWESTLLYSQVEKTHKEQPLGYEAKLRNARLSYYKGDFILAQSHLDILKQATSREIANDALDLSLLIIDNTGMDTSAAALKEYAAIDFLVFQHKYPEAMAALDKLLTKYPGHSLTDEIYFQKAELLQQTGQFQEAAKNLQFIIENPKYDILSDDALFLLAKLNEENLKQPEKAQELYNQLLVKHPGSVFVAEARKRLRKLRGDKV</sequence>
<feature type="chain" id="PRO_5022858647" evidence="1">
    <location>
        <begin position="26"/>
        <end position="607"/>
    </location>
</feature>
<gene>
    <name evidence="2" type="ORF">FOA19_06915</name>
</gene>
<evidence type="ECO:0000256" key="1">
    <source>
        <dbReference type="SAM" id="SignalP"/>
    </source>
</evidence>
<proteinExistence type="predicted"/>
<dbReference type="Pfam" id="PF13432">
    <property type="entry name" value="TPR_16"/>
    <property type="match status" value="1"/>
</dbReference>